<keyword evidence="2" id="KW-1185">Reference proteome</keyword>
<evidence type="ECO:0008006" key="3">
    <source>
        <dbReference type="Google" id="ProtNLM"/>
    </source>
</evidence>
<dbReference type="InterPro" id="IPR016181">
    <property type="entry name" value="Acyl_CoA_acyltransferase"/>
</dbReference>
<organism evidence="1 2">
    <name type="scientific">Winslowiella arboricola</name>
    <dbReference type="NCBI Taxonomy" id="2978220"/>
    <lineage>
        <taxon>Bacteria</taxon>
        <taxon>Pseudomonadati</taxon>
        <taxon>Pseudomonadota</taxon>
        <taxon>Gammaproteobacteria</taxon>
        <taxon>Enterobacterales</taxon>
        <taxon>Erwiniaceae</taxon>
        <taxon>Winslowiella</taxon>
    </lineage>
</organism>
<comment type="caution">
    <text evidence="1">The sequence shown here is derived from an EMBL/GenBank/DDBJ whole genome shotgun (WGS) entry which is preliminary data.</text>
</comment>
<protein>
    <recommendedName>
        <fullName evidence="3">N-acetyltransferase domain-containing protein</fullName>
    </recommendedName>
</protein>
<dbReference type="Gene3D" id="3.40.630.30">
    <property type="match status" value="1"/>
</dbReference>
<evidence type="ECO:0000313" key="1">
    <source>
        <dbReference type="EMBL" id="MCU5778786.1"/>
    </source>
</evidence>
<dbReference type="AlphaFoldDB" id="A0A9J6PN20"/>
<name>A0A9J6PN20_9GAMM</name>
<dbReference type="EMBL" id="JAODIM010000042">
    <property type="protein sequence ID" value="MCU5778786.1"/>
    <property type="molecule type" value="Genomic_DNA"/>
</dbReference>
<reference evidence="1" key="1">
    <citation type="submission" date="2022-09" db="EMBL/GenBank/DDBJ databases">
        <title>Winslowiella arboricola sp. nov., isolated from bleeding cankers on broadleaf hosts.</title>
        <authorList>
            <person name="Brady C."/>
            <person name="Kaur S."/>
            <person name="Crampton B."/>
            <person name="Maddock D."/>
            <person name="Arnold D."/>
            <person name="Denman S."/>
        </authorList>
    </citation>
    <scope>NUCLEOTIDE SEQUENCE</scope>
    <source>
        <strain evidence="1">BAC 15a-03b</strain>
    </source>
</reference>
<dbReference type="RefSeq" id="WP_267142558.1">
    <property type="nucleotide sequence ID" value="NZ_JAODIL010000070.1"/>
</dbReference>
<gene>
    <name evidence="1" type="ORF">N5923_14940</name>
</gene>
<evidence type="ECO:0000313" key="2">
    <source>
        <dbReference type="Proteomes" id="UP001064262"/>
    </source>
</evidence>
<dbReference type="SUPFAM" id="SSF55729">
    <property type="entry name" value="Acyl-CoA N-acyltransferases (Nat)"/>
    <property type="match status" value="1"/>
</dbReference>
<proteinExistence type="predicted"/>
<dbReference type="Proteomes" id="UP001064262">
    <property type="component" value="Unassembled WGS sequence"/>
</dbReference>
<accession>A0A9J6PN20</accession>
<sequence length="196" mass="22419">MICRHAKRSDLDKVCDLLAAEFYNDPVHKVVFATLEDRVDVLRRFFRIYVNLANDCGGTLLAENDAGALVYFRPEAIEMISKNHAAVNNQLIEVCGSSFATALAYINGLDHFHPRTPPHYYISLLAVNRQSRGGAVVRDLFRDLHSILDKDHFPCYAECTRFSTRTLLRRWGYRDAGAPLCIEGFPELYPIWREPQ</sequence>